<dbReference type="Proteomes" id="UP000009311">
    <property type="component" value="Unassembled WGS sequence"/>
</dbReference>
<evidence type="ECO:0000256" key="13">
    <source>
        <dbReference type="PIRSR" id="PIRSR605493-1"/>
    </source>
</evidence>
<evidence type="ECO:0000256" key="4">
    <source>
        <dbReference type="ARBA" id="ARBA00011233"/>
    </source>
</evidence>
<feature type="binding site" evidence="13">
    <location>
        <begin position="99"/>
        <end position="102"/>
    </location>
    <ligand>
        <name>substrate</name>
    </ligand>
</feature>
<dbReference type="PANTHER" id="PTHR33254">
    <property type="entry name" value="4-HYDROXY-4-METHYL-2-OXOGLUTARATE ALDOLASE 3-RELATED"/>
    <property type="match status" value="1"/>
</dbReference>
<evidence type="ECO:0000313" key="14">
    <source>
        <dbReference type="EMBL" id="CCI84789.1"/>
    </source>
</evidence>
<keyword evidence="14" id="KW-0489">Methyltransferase</keyword>
<evidence type="ECO:0000256" key="8">
    <source>
        <dbReference type="ARBA" id="ARBA00025046"/>
    </source>
</evidence>
<evidence type="ECO:0000256" key="11">
    <source>
        <dbReference type="ARBA" id="ARBA00032305"/>
    </source>
</evidence>
<dbReference type="InterPro" id="IPR005493">
    <property type="entry name" value="RraA/RraA-like"/>
</dbReference>
<dbReference type="eggNOG" id="COG0684">
    <property type="taxonomic scope" value="Bacteria"/>
</dbReference>
<gene>
    <name evidence="14" type="ORF">BN53_01540</name>
</gene>
<evidence type="ECO:0000256" key="12">
    <source>
        <dbReference type="ARBA" id="ARBA00047973"/>
    </source>
</evidence>
<proteinExistence type="inferred from homology"/>
<dbReference type="NCBIfam" id="NF004850">
    <property type="entry name" value="PRK06201.1"/>
    <property type="match status" value="1"/>
</dbReference>
<dbReference type="RefSeq" id="WP_009559345.1">
    <property type="nucleotide sequence ID" value="NZ_AYZN01000009.1"/>
</dbReference>
<evidence type="ECO:0000313" key="15">
    <source>
        <dbReference type="Proteomes" id="UP000009311"/>
    </source>
</evidence>
<dbReference type="SUPFAM" id="SSF89562">
    <property type="entry name" value="RraA-like"/>
    <property type="match status" value="1"/>
</dbReference>
<dbReference type="GO" id="GO:0008168">
    <property type="term" value="F:methyltransferase activity"/>
    <property type="evidence" value="ECO:0007669"/>
    <property type="project" value="UniProtKB-KW"/>
</dbReference>
<dbReference type="EC" id="4.1.3.17" evidence="5"/>
<comment type="cofactor">
    <cofactor evidence="2">
        <name>a divalent metal cation</name>
        <dbReference type="ChEBI" id="CHEBI:60240"/>
    </cofactor>
</comment>
<dbReference type="GO" id="GO:0008948">
    <property type="term" value="F:oxaloacetate decarboxylase activity"/>
    <property type="evidence" value="ECO:0007669"/>
    <property type="project" value="UniProtKB-EC"/>
</dbReference>
<protein>
    <recommendedName>
        <fullName evidence="7">Putative 4-hydroxy-4-methyl-2-oxoglutarate aldolase</fullName>
        <ecNumber evidence="6">4.1.1.112</ecNumber>
        <ecNumber evidence="5">4.1.3.17</ecNumber>
    </recommendedName>
    <alternativeName>
        <fullName evidence="11">Oxaloacetate decarboxylase</fullName>
    </alternativeName>
    <alternativeName>
        <fullName evidence="9">Regulator of ribonuclease activity homolog</fullName>
    </alternativeName>
    <alternativeName>
        <fullName evidence="10">RraA-like protein</fullName>
    </alternativeName>
</protein>
<evidence type="ECO:0000256" key="10">
    <source>
        <dbReference type="ARBA" id="ARBA00030169"/>
    </source>
</evidence>
<comment type="similarity">
    <text evidence="3">Belongs to the class II aldolase/RraA-like family.</text>
</comment>
<keyword evidence="13" id="KW-0460">Magnesium</keyword>
<evidence type="ECO:0000256" key="1">
    <source>
        <dbReference type="ARBA" id="ARBA00001342"/>
    </source>
</evidence>
<dbReference type="OrthoDB" id="9784786at2"/>
<comment type="catalytic activity">
    <reaction evidence="1">
        <text>4-hydroxy-4-methyl-2-oxoglutarate = 2 pyruvate</text>
        <dbReference type="Rhea" id="RHEA:22748"/>
        <dbReference type="ChEBI" id="CHEBI:15361"/>
        <dbReference type="ChEBI" id="CHEBI:58276"/>
        <dbReference type="EC" id="4.1.3.17"/>
    </reaction>
</comment>
<comment type="caution">
    <text evidence="14">The sequence shown here is derived from an EMBL/GenBank/DDBJ whole genome shotgun (WGS) entry which is preliminary data.</text>
</comment>
<reference evidence="14 15" key="1">
    <citation type="submission" date="2012-06" db="EMBL/GenBank/DDBJ databases">
        <title>Draft Genome Sequence of Lactobacillus pasteurii CRBIP 24.76T.</title>
        <authorList>
            <person name="Cousin S."/>
            <person name="Bouchier C."/>
            <person name="Loux V."/>
            <person name="Ma L."/>
            <person name="Creno S."/>
            <person name="Bizet C."/>
            <person name="Clermont D."/>
        </authorList>
    </citation>
    <scope>NUCLEOTIDE SEQUENCE [LARGE SCALE GENOMIC DNA]</scope>
    <source>
        <strain evidence="15">CRBIP 24.76T</strain>
    </source>
</reference>
<dbReference type="EMBL" id="CAKD01000012">
    <property type="protein sequence ID" value="CCI84789.1"/>
    <property type="molecule type" value="Genomic_DNA"/>
</dbReference>
<evidence type="ECO:0000256" key="9">
    <source>
        <dbReference type="ARBA" id="ARBA00029596"/>
    </source>
</evidence>
<keyword evidence="13" id="KW-0479">Metal-binding</keyword>
<name>I7KKT6_9LACO</name>
<dbReference type="AlphaFoldDB" id="I7KKT6"/>
<feature type="binding site" evidence="13">
    <location>
        <position position="122"/>
    </location>
    <ligand>
        <name>substrate</name>
    </ligand>
</feature>
<comment type="function">
    <text evidence="8">Catalyzes the aldol cleavage of 4-hydroxy-4-methyl-2-oxoglutarate (HMG) into 2 molecules of pyruvate. Also contains a secondary oxaloacetate (OAA) decarboxylase activity due to the common pyruvate enolate transition state formed following C-C bond cleavage in the retro-aldol and decarboxylation reactions.</text>
</comment>
<keyword evidence="14" id="KW-0808">Transferase</keyword>
<evidence type="ECO:0000256" key="7">
    <source>
        <dbReference type="ARBA" id="ARBA00016549"/>
    </source>
</evidence>
<dbReference type="PATRIC" id="fig|1423790.3.peg.1816"/>
<evidence type="ECO:0000256" key="3">
    <source>
        <dbReference type="ARBA" id="ARBA00008621"/>
    </source>
</evidence>
<accession>I7KKT6</accession>
<dbReference type="Gene3D" id="3.50.30.40">
    <property type="entry name" value="Ribonuclease E inhibitor RraA/RraA-like"/>
    <property type="match status" value="1"/>
</dbReference>
<dbReference type="GO" id="GO:0046872">
    <property type="term" value="F:metal ion binding"/>
    <property type="evidence" value="ECO:0007669"/>
    <property type="project" value="UniProtKB-KW"/>
</dbReference>
<evidence type="ECO:0000256" key="6">
    <source>
        <dbReference type="ARBA" id="ARBA00012947"/>
    </source>
</evidence>
<dbReference type="GO" id="GO:0047443">
    <property type="term" value="F:4-hydroxy-4-methyl-2-oxoglutarate aldolase activity"/>
    <property type="evidence" value="ECO:0007669"/>
    <property type="project" value="UniProtKB-EC"/>
</dbReference>
<organism evidence="14 15">
    <name type="scientific">Lactobacillus pasteurii DSM 23907 = CRBIP 24.76</name>
    <dbReference type="NCBI Taxonomy" id="1423790"/>
    <lineage>
        <taxon>Bacteria</taxon>
        <taxon>Bacillati</taxon>
        <taxon>Bacillota</taxon>
        <taxon>Bacilli</taxon>
        <taxon>Lactobacillales</taxon>
        <taxon>Lactobacillaceae</taxon>
        <taxon>Lactobacillus</taxon>
    </lineage>
</organism>
<sequence length="235" mass="25672">MPTGKRIFLQRELPDKKLIESFSKLPSATIDDCMSRNAGMNARIKLMSKPNKIMCGPALTVKARSGDNLAVQAALNYAKSGDIIVVSTDGEYYSRAIVGEVMLTYAKYQDQLGGIVIDGPIRDIDSLKNFDMPIYATGTTPEGPYTEGPGEVNVPVTVGDRSINPGDIIVGDEDGVVVIPREDAEDLLPKAQAYDQKDAARVHQNQTSGEDRSFVEQALKNKGFEIIDDIYSNRK</sequence>
<keyword evidence="15" id="KW-1185">Reference proteome</keyword>
<dbReference type="CDD" id="cd16841">
    <property type="entry name" value="RraA_family"/>
    <property type="match status" value="1"/>
</dbReference>
<dbReference type="PANTHER" id="PTHR33254:SF4">
    <property type="entry name" value="4-HYDROXY-4-METHYL-2-OXOGLUTARATE ALDOLASE 3-RELATED"/>
    <property type="match status" value="1"/>
</dbReference>
<comment type="catalytic activity">
    <reaction evidence="12">
        <text>oxaloacetate + H(+) = pyruvate + CO2</text>
        <dbReference type="Rhea" id="RHEA:15641"/>
        <dbReference type="ChEBI" id="CHEBI:15361"/>
        <dbReference type="ChEBI" id="CHEBI:15378"/>
        <dbReference type="ChEBI" id="CHEBI:16452"/>
        <dbReference type="ChEBI" id="CHEBI:16526"/>
        <dbReference type="EC" id="4.1.1.112"/>
    </reaction>
</comment>
<evidence type="ECO:0000256" key="2">
    <source>
        <dbReference type="ARBA" id="ARBA00001968"/>
    </source>
</evidence>
<feature type="binding site" evidence="13">
    <location>
        <position position="123"/>
    </location>
    <ligand>
        <name>substrate</name>
    </ligand>
</feature>
<evidence type="ECO:0000256" key="5">
    <source>
        <dbReference type="ARBA" id="ARBA00012213"/>
    </source>
</evidence>
<comment type="cofactor">
    <cofactor evidence="13">
        <name>Mg(2+)</name>
        <dbReference type="ChEBI" id="CHEBI:18420"/>
    </cofactor>
</comment>
<dbReference type="EC" id="4.1.1.112" evidence="6"/>
<comment type="subunit">
    <text evidence="4">Homotrimer.</text>
</comment>
<dbReference type="STRING" id="1423790.BN53_01540"/>
<dbReference type="Pfam" id="PF03737">
    <property type="entry name" value="RraA-like"/>
    <property type="match status" value="1"/>
</dbReference>
<dbReference type="InterPro" id="IPR036704">
    <property type="entry name" value="RraA/RraA-like_sf"/>
</dbReference>
<dbReference type="GO" id="GO:0032259">
    <property type="term" value="P:methylation"/>
    <property type="evidence" value="ECO:0007669"/>
    <property type="project" value="UniProtKB-KW"/>
</dbReference>